<protein>
    <recommendedName>
        <fullName evidence="5">Beta-lactamase</fullName>
        <ecNumber evidence="5">3.5.2.6</ecNumber>
    </recommendedName>
</protein>
<dbReference type="InterPro" id="IPR001466">
    <property type="entry name" value="Beta-lactam-related"/>
</dbReference>
<dbReference type="GO" id="GO:0046677">
    <property type="term" value="P:response to antibiotic"/>
    <property type="evidence" value="ECO:0007669"/>
    <property type="project" value="UniProtKB-UniRule"/>
</dbReference>
<dbReference type="InterPro" id="IPR012338">
    <property type="entry name" value="Beta-lactam/transpept-like"/>
</dbReference>
<keyword evidence="9" id="KW-0121">Carboxypeptidase</keyword>
<evidence type="ECO:0000256" key="6">
    <source>
        <dbReference type="SAM" id="SignalP"/>
    </source>
</evidence>
<dbReference type="GO" id="GO:0004180">
    <property type="term" value="F:carboxypeptidase activity"/>
    <property type="evidence" value="ECO:0007669"/>
    <property type="project" value="UniProtKB-KW"/>
</dbReference>
<organism evidence="9 10">
    <name type="scientific">Pirellulimonas nuda</name>
    <dbReference type="NCBI Taxonomy" id="2528009"/>
    <lineage>
        <taxon>Bacteria</taxon>
        <taxon>Pseudomonadati</taxon>
        <taxon>Planctomycetota</taxon>
        <taxon>Planctomycetia</taxon>
        <taxon>Pirellulales</taxon>
        <taxon>Lacipirellulaceae</taxon>
        <taxon>Pirellulimonas</taxon>
    </lineage>
</organism>
<evidence type="ECO:0000256" key="5">
    <source>
        <dbReference type="RuleBase" id="RU361140"/>
    </source>
</evidence>
<evidence type="ECO:0000256" key="1">
    <source>
        <dbReference type="ARBA" id="ARBA00001526"/>
    </source>
</evidence>
<dbReference type="InterPro" id="IPR050491">
    <property type="entry name" value="AmpC-like"/>
</dbReference>
<evidence type="ECO:0000259" key="8">
    <source>
        <dbReference type="Pfam" id="PF11954"/>
    </source>
</evidence>
<dbReference type="OrthoDB" id="9803467at2"/>
<dbReference type="RefSeq" id="WP_145280467.1">
    <property type="nucleotide sequence ID" value="NZ_CP036291.1"/>
</dbReference>
<dbReference type="Gene3D" id="3.40.710.10">
    <property type="entry name" value="DD-peptidase/beta-lactamase superfamily"/>
    <property type="match status" value="1"/>
</dbReference>
<proteinExistence type="inferred from homology"/>
<feature type="domain" description="Peptidase S12 Pab87-related C-terminal" evidence="8">
    <location>
        <begin position="379"/>
        <end position="452"/>
    </location>
</feature>
<reference evidence="9 10" key="1">
    <citation type="submission" date="2019-02" db="EMBL/GenBank/DDBJ databases">
        <title>Deep-cultivation of Planctomycetes and their phenomic and genomic characterization uncovers novel biology.</title>
        <authorList>
            <person name="Wiegand S."/>
            <person name="Jogler M."/>
            <person name="Boedeker C."/>
            <person name="Pinto D."/>
            <person name="Vollmers J."/>
            <person name="Rivas-Marin E."/>
            <person name="Kohn T."/>
            <person name="Peeters S.H."/>
            <person name="Heuer A."/>
            <person name="Rast P."/>
            <person name="Oberbeckmann S."/>
            <person name="Bunk B."/>
            <person name="Jeske O."/>
            <person name="Meyerdierks A."/>
            <person name="Storesund J.E."/>
            <person name="Kallscheuer N."/>
            <person name="Luecker S."/>
            <person name="Lage O.M."/>
            <person name="Pohl T."/>
            <person name="Merkel B.J."/>
            <person name="Hornburger P."/>
            <person name="Mueller R.-W."/>
            <person name="Bruemmer F."/>
            <person name="Labrenz M."/>
            <person name="Spormann A.M."/>
            <person name="Op den Camp H."/>
            <person name="Overmann J."/>
            <person name="Amann R."/>
            <person name="Jetten M.S.M."/>
            <person name="Mascher T."/>
            <person name="Medema M.H."/>
            <person name="Devos D.P."/>
            <person name="Kaster A.-K."/>
            <person name="Ovreas L."/>
            <person name="Rohde M."/>
            <person name="Galperin M.Y."/>
            <person name="Jogler C."/>
        </authorList>
    </citation>
    <scope>NUCLEOTIDE SEQUENCE [LARGE SCALE GENOMIC DNA]</scope>
    <source>
        <strain evidence="9 10">Pla175</strain>
    </source>
</reference>
<keyword evidence="4 5" id="KW-0046">Antibiotic resistance</keyword>
<dbReference type="GO" id="GO:0030288">
    <property type="term" value="C:outer membrane-bounded periplasmic space"/>
    <property type="evidence" value="ECO:0007669"/>
    <property type="project" value="InterPro"/>
</dbReference>
<comment type="similarity">
    <text evidence="2 5">Belongs to the class-C beta-lactamase family.</text>
</comment>
<dbReference type="PROSITE" id="PS00336">
    <property type="entry name" value="BETA_LACTAMASE_C"/>
    <property type="match status" value="1"/>
</dbReference>
<sequence precursor="true">MKNHVGLFATVLLIAAGAPAVVSAADADAELAAQVDRLAQPYADSGTVVGMSVGVRKGDQSVVRGYGRFSADDARAPDGKTVYEIGSVSKVFTSLLLADAVANNRVSLVTPVDELLPAGVVMKRRDAALPIRLWHLATHTSGLPRLPDNLDPSDPNNPYADYDGRRLAAFLVTNQPRKKPGEEMAYSNFGAGLLGELLAQEQKTSYAALLESQVAAPLGLTDTRIKLSDDQQARLAPPHLDGGPKGHTWDLNKLAGAGGIRSTTDDMLRFAGAQLHPPEGKLGQAIDLAWQVHQKPIAEADFAMGLGWHVARDGDTRWHNGQTGGYHAAVFVSRKHDAAAVVLTNTATGEVDQLAEQLVRMLAGASEKPRKFDKRVVVAPETMERYVGKYQIQPGAVFTVAVEGDQLMVGLTGQQMLPVYPRSDTKWFYKVVDAELTFKVDRAGRCNTLELFQNGVRQTAKRIE</sequence>
<feature type="signal peptide" evidence="6">
    <location>
        <begin position="1"/>
        <end position="24"/>
    </location>
</feature>
<keyword evidence="6" id="KW-0732">Signal</keyword>
<dbReference type="PANTHER" id="PTHR46825">
    <property type="entry name" value="D-ALANYL-D-ALANINE-CARBOXYPEPTIDASE/ENDOPEPTIDASE AMPH"/>
    <property type="match status" value="1"/>
</dbReference>
<dbReference type="GO" id="GO:0008800">
    <property type="term" value="F:beta-lactamase activity"/>
    <property type="evidence" value="ECO:0007669"/>
    <property type="project" value="UniProtKB-UniRule"/>
</dbReference>
<feature type="chain" id="PRO_5021995490" description="Beta-lactamase" evidence="6">
    <location>
        <begin position="25"/>
        <end position="464"/>
    </location>
</feature>
<dbReference type="Pfam" id="PF11954">
    <property type="entry name" value="DUF3471"/>
    <property type="match status" value="1"/>
</dbReference>
<accession>A0A518D5X2</accession>
<dbReference type="EC" id="3.5.2.6" evidence="5"/>
<evidence type="ECO:0000313" key="9">
    <source>
        <dbReference type="EMBL" id="QDU86860.1"/>
    </source>
</evidence>
<gene>
    <name evidence="9" type="primary">ampH</name>
    <name evidence="9" type="ORF">Pla175_02130</name>
</gene>
<dbReference type="GO" id="GO:0017001">
    <property type="term" value="P:antibiotic catabolic process"/>
    <property type="evidence" value="ECO:0007669"/>
    <property type="project" value="InterPro"/>
</dbReference>
<evidence type="ECO:0000256" key="2">
    <source>
        <dbReference type="ARBA" id="ARBA00007840"/>
    </source>
</evidence>
<keyword evidence="10" id="KW-1185">Reference proteome</keyword>
<dbReference type="AlphaFoldDB" id="A0A518D5X2"/>
<evidence type="ECO:0000256" key="3">
    <source>
        <dbReference type="ARBA" id="ARBA00022801"/>
    </source>
</evidence>
<dbReference type="PANTHER" id="PTHR46825:SF9">
    <property type="entry name" value="BETA-LACTAMASE-RELATED DOMAIN-CONTAINING PROTEIN"/>
    <property type="match status" value="1"/>
</dbReference>
<name>A0A518D5X2_9BACT</name>
<dbReference type="KEGG" id="pnd:Pla175_02130"/>
<keyword evidence="9" id="KW-0645">Protease</keyword>
<dbReference type="EMBL" id="CP036291">
    <property type="protein sequence ID" value="QDU86860.1"/>
    <property type="molecule type" value="Genomic_DNA"/>
</dbReference>
<keyword evidence="3 5" id="KW-0378">Hydrolase</keyword>
<evidence type="ECO:0000259" key="7">
    <source>
        <dbReference type="Pfam" id="PF00144"/>
    </source>
</evidence>
<dbReference type="InterPro" id="IPR001586">
    <property type="entry name" value="Beta-lactam_class-C_AS"/>
</dbReference>
<dbReference type="SUPFAM" id="SSF56601">
    <property type="entry name" value="beta-lactamase/transpeptidase-like"/>
    <property type="match status" value="1"/>
</dbReference>
<feature type="domain" description="Beta-lactamase-related" evidence="7">
    <location>
        <begin position="35"/>
        <end position="355"/>
    </location>
</feature>
<evidence type="ECO:0000256" key="4">
    <source>
        <dbReference type="ARBA" id="ARBA00023251"/>
    </source>
</evidence>
<dbReference type="Pfam" id="PF00144">
    <property type="entry name" value="Beta-lactamase"/>
    <property type="match status" value="1"/>
</dbReference>
<dbReference type="Proteomes" id="UP000317429">
    <property type="component" value="Chromosome"/>
</dbReference>
<comment type="catalytic activity">
    <reaction evidence="1 5">
        <text>a beta-lactam + H2O = a substituted beta-amino acid</text>
        <dbReference type="Rhea" id="RHEA:20401"/>
        <dbReference type="ChEBI" id="CHEBI:15377"/>
        <dbReference type="ChEBI" id="CHEBI:35627"/>
        <dbReference type="ChEBI" id="CHEBI:140347"/>
        <dbReference type="EC" id="3.5.2.6"/>
    </reaction>
</comment>
<evidence type="ECO:0000313" key="10">
    <source>
        <dbReference type="Proteomes" id="UP000317429"/>
    </source>
</evidence>
<dbReference type="InterPro" id="IPR021860">
    <property type="entry name" value="Peptidase_S12_Pab87-rel_C"/>
</dbReference>